<sequence>MVNRVLPTGLLMFPWKAAGQSKPHSETSRGQPDELIGGSGEGDQPLSFYRRPRTARKSYWAPLTAQRRILDTVHPQQLHSSERAARRCMAPFPRIMMNPVQGSPSQDAKQLHQKEETDTEGEELQPKDMTTDKGYKLQRTSLPFSVESLISKKTTCRTSYSPADLALVLPKPVAGQSGAQFSPRTLYAERKVSAESSQGVSSSSSEDSPQFCEKDQSTWFQTSSFPTPPRSSSPTQCTLRKHKNNRKPRTPFTTSQLLALERKFRQKQYLSIAERAEFSNSLNLTETQVKIWFQNRRAKAKRLQEAELEKFKLASKPVLPAFALPFPLGAHMGSPTWGPSSAFPRPSLPVPGLFSGPVTYGMYYLS</sequence>
<evidence type="ECO:0000256" key="3">
    <source>
        <dbReference type="ARBA" id="ARBA00022473"/>
    </source>
</evidence>
<evidence type="ECO:0000256" key="2">
    <source>
        <dbReference type="ARBA" id="ARBA00004123"/>
    </source>
</evidence>
<evidence type="ECO:0000256" key="4">
    <source>
        <dbReference type="ARBA" id="ARBA00023015"/>
    </source>
</evidence>
<dbReference type="SMART" id="SM00389">
    <property type="entry name" value="HOX"/>
    <property type="match status" value="1"/>
</dbReference>
<dbReference type="InterPro" id="IPR017970">
    <property type="entry name" value="Homeobox_CS"/>
</dbReference>
<dbReference type="SUPFAM" id="SSF46689">
    <property type="entry name" value="Homeodomain-like"/>
    <property type="match status" value="1"/>
</dbReference>
<organism evidence="14 15">
    <name type="scientific">Dicentrarchus labrax</name>
    <name type="common">European seabass</name>
    <name type="synonym">Morone labrax</name>
    <dbReference type="NCBI Taxonomy" id="13489"/>
    <lineage>
        <taxon>Eukaryota</taxon>
        <taxon>Metazoa</taxon>
        <taxon>Chordata</taxon>
        <taxon>Craniata</taxon>
        <taxon>Vertebrata</taxon>
        <taxon>Euteleostomi</taxon>
        <taxon>Actinopterygii</taxon>
        <taxon>Neopterygii</taxon>
        <taxon>Teleostei</taxon>
        <taxon>Neoteleostei</taxon>
        <taxon>Acanthomorphata</taxon>
        <taxon>Eupercaria</taxon>
        <taxon>Moronidae</taxon>
        <taxon>Dicentrarchus</taxon>
    </lineage>
</organism>
<evidence type="ECO:0000256" key="5">
    <source>
        <dbReference type="ARBA" id="ARBA00023125"/>
    </source>
</evidence>
<evidence type="ECO:0000256" key="7">
    <source>
        <dbReference type="ARBA" id="ARBA00023163"/>
    </source>
</evidence>
<dbReference type="Gene3D" id="1.10.10.60">
    <property type="entry name" value="Homeodomain-like"/>
    <property type="match status" value="1"/>
</dbReference>
<evidence type="ECO:0000256" key="10">
    <source>
        <dbReference type="PROSITE-ProRule" id="PRU00108"/>
    </source>
</evidence>
<evidence type="ECO:0000256" key="6">
    <source>
        <dbReference type="ARBA" id="ARBA00023155"/>
    </source>
</evidence>
<dbReference type="FunFam" id="1.10.10.60:FF:000134">
    <property type="entry name" value="Homeobox protein MSX-1"/>
    <property type="match status" value="1"/>
</dbReference>
<keyword evidence="6 10" id="KW-0371">Homeobox</keyword>
<dbReference type="Proteomes" id="UP000694389">
    <property type="component" value="Unassembled WGS sequence"/>
</dbReference>
<dbReference type="InterPro" id="IPR050674">
    <property type="entry name" value="Msh_Homeobox_Regulators"/>
</dbReference>
<feature type="region of interest" description="Disordered" evidence="12">
    <location>
        <begin position="220"/>
        <end position="253"/>
    </location>
</feature>
<dbReference type="CDD" id="cd00086">
    <property type="entry name" value="homeodomain"/>
    <property type="match status" value="1"/>
</dbReference>
<accession>A0A8C4DV48</accession>
<dbReference type="PANTHER" id="PTHR24338:SF9">
    <property type="entry name" value="HOMEOBOX PROTEIN MSX-3"/>
    <property type="match status" value="1"/>
</dbReference>
<feature type="region of interest" description="Disordered" evidence="12">
    <location>
        <begin position="99"/>
        <end position="131"/>
    </location>
</feature>
<evidence type="ECO:0000313" key="15">
    <source>
        <dbReference type="Proteomes" id="UP000694389"/>
    </source>
</evidence>
<dbReference type="GO" id="GO:0005634">
    <property type="term" value="C:nucleus"/>
    <property type="evidence" value="ECO:0007669"/>
    <property type="project" value="UniProtKB-SubCell"/>
</dbReference>
<comment type="function">
    <text evidence="1">Sequence-specific transcription factor which is part of a developmental regulatory system that provides cells with specific positional identities on the anterior-posterior axis.</text>
</comment>
<evidence type="ECO:0000256" key="12">
    <source>
        <dbReference type="SAM" id="MobiDB-lite"/>
    </source>
</evidence>
<reference evidence="14" key="2">
    <citation type="submission" date="2025-09" db="UniProtKB">
        <authorList>
            <consortium name="Ensembl"/>
        </authorList>
    </citation>
    <scope>IDENTIFICATION</scope>
</reference>
<keyword evidence="5 10" id="KW-0238">DNA-binding</keyword>
<dbReference type="PRINTS" id="PR00024">
    <property type="entry name" value="HOMEOBOX"/>
</dbReference>
<feature type="DNA-binding region" description="Homeobox" evidence="10">
    <location>
        <begin position="245"/>
        <end position="304"/>
    </location>
</feature>
<keyword evidence="7" id="KW-0804">Transcription</keyword>
<evidence type="ECO:0000313" key="14">
    <source>
        <dbReference type="Ensembl" id="ENSDLAP00005007292.2"/>
    </source>
</evidence>
<name>A0A8C4DV48_DICLA</name>
<keyword evidence="4" id="KW-0805">Transcription regulation</keyword>
<dbReference type="GO" id="GO:0000977">
    <property type="term" value="F:RNA polymerase II transcription regulatory region sequence-specific DNA binding"/>
    <property type="evidence" value="ECO:0007669"/>
    <property type="project" value="TreeGrafter"/>
</dbReference>
<evidence type="ECO:0000259" key="13">
    <source>
        <dbReference type="PROSITE" id="PS50071"/>
    </source>
</evidence>
<gene>
    <name evidence="14" type="primary">LOC127354941</name>
</gene>
<dbReference type="GO" id="GO:0043049">
    <property type="term" value="P:otic placode formation"/>
    <property type="evidence" value="ECO:0007669"/>
    <property type="project" value="UniProtKB-ARBA"/>
</dbReference>
<dbReference type="InterPro" id="IPR001356">
    <property type="entry name" value="HD"/>
</dbReference>
<dbReference type="GO" id="GO:0000981">
    <property type="term" value="F:DNA-binding transcription factor activity, RNA polymerase II-specific"/>
    <property type="evidence" value="ECO:0007669"/>
    <property type="project" value="InterPro"/>
</dbReference>
<keyword evidence="8 10" id="KW-0539">Nucleus</keyword>
<comment type="similarity">
    <text evidence="9">Belongs to the Msh homeobox family.</text>
</comment>
<evidence type="ECO:0000256" key="11">
    <source>
        <dbReference type="RuleBase" id="RU000682"/>
    </source>
</evidence>
<dbReference type="InterPro" id="IPR009057">
    <property type="entry name" value="Homeodomain-like_sf"/>
</dbReference>
<reference evidence="14" key="1">
    <citation type="submission" date="2025-08" db="UniProtKB">
        <authorList>
            <consortium name="Ensembl"/>
        </authorList>
    </citation>
    <scope>IDENTIFICATION</scope>
</reference>
<dbReference type="PROSITE" id="PS00027">
    <property type="entry name" value="HOMEOBOX_1"/>
    <property type="match status" value="1"/>
</dbReference>
<dbReference type="AlphaFoldDB" id="A0A8C4DV48"/>
<dbReference type="PANTHER" id="PTHR24338">
    <property type="entry name" value="HOMEOBOX PROTEIN MSX"/>
    <property type="match status" value="1"/>
</dbReference>
<protein>
    <recommendedName>
        <fullName evidence="13">Homeobox domain-containing protein</fullName>
    </recommendedName>
</protein>
<feature type="domain" description="Homeobox" evidence="13">
    <location>
        <begin position="243"/>
        <end position="303"/>
    </location>
</feature>
<evidence type="ECO:0000256" key="1">
    <source>
        <dbReference type="ARBA" id="ARBA00003263"/>
    </source>
</evidence>
<feature type="region of interest" description="Disordered" evidence="12">
    <location>
        <begin position="17"/>
        <end position="49"/>
    </location>
</feature>
<dbReference type="Pfam" id="PF00046">
    <property type="entry name" value="Homeodomain"/>
    <property type="match status" value="1"/>
</dbReference>
<evidence type="ECO:0000256" key="8">
    <source>
        <dbReference type="ARBA" id="ARBA00023242"/>
    </source>
</evidence>
<dbReference type="InterPro" id="IPR020479">
    <property type="entry name" value="HD_metazoa"/>
</dbReference>
<proteinExistence type="inferred from homology"/>
<dbReference type="Ensembl" id="ENSDLAT00005007922.2">
    <property type="protein sequence ID" value="ENSDLAP00005007292.2"/>
    <property type="gene ID" value="ENSDLAG00005003785.2"/>
</dbReference>
<evidence type="ECO:0000256" key="9">
    <source>
        <dbReference type="ARBA" id="ARBA00038425"/>
    </source>
</evidence>
<feature type="compositionally biased region" description="Basic residues" evidence="12">
    <location>
        <begin position="239"/>
        <end position="249"/>
    </location>
</feature>
<keyword evidence="15" id="KW-1185">Reference proteome</keyword>
<comment type="subcellular location">
    <subcellularLocation>
        <location evidence="2 10 11">Nucleus</location>
    </subcellularLocation>
</comment>
<dbReference type="GeneTree" id="ENSGT00940000164982"/>
<keyword evidence="3" id="KW-0217">Developmental protein</keyword>
<dbReference type="PROSITE" id="PS50071">
    <property type="entry name" value="HOMEOBOX_2"/>
    <property type="match status" value="1"/>
</dbReference>